<sequence length="96" mass="10386">MKWFLTACCCLGWLAAMAQPGIAEMQQAKQDLTASFFSAFDCSLVIATLVGLNGALKIYHNAQMGKDRVDSDVAAWFFAAIFITLAGAFLRALFGI</sequence>
<organism evidence="3 4">
    <name type="scientific">Mucilaginibacter psychrotolerans</name>
    <dbReference type="NCBI Taxonomy" id="1524096"/>
    <lineage>
        <taxon>Bacteria</taxon>
        <taxon>Pseudomonadati</taxon>
        <taxon>Bacteroidota</taxon>
        <taxon>Sphingobacteriia</taxon>
        <taxon>Sphingobacteriales</taxon>
        <taxon>Sphingobacteriaceae</taxon>
        <taxon>Mucilaginibacter</taxon>
    </lineage>
</organism>
<feature type="chain" id="PRO_5021435807" evidence="2">
    <location>
        <begin position="19"/>
        <end position="96"/>
    </location>
</feature>
<protein>
    <submittedName>
        <fullName evidence="3">DUF4134 domain-containing protein</fullName>
    </submittedName>
</protein>
<feature type="signal peptide" evidence="2">
    <location>
        <begin position="1"/>
        <end position="18"/>
    </location>
</feature>
<feature type="transmembrane region" description="Helical" evidence="1">
    <location>
        <begin position="73"/>
        <end position="94"/>
    </location>
</feature>
<keyword evidence="1" id="KW-0472">Membrane</keyword>
<proteinExistence type="predicted"/>
<accession>A0A4Y8SFK3</accession>
<feature type="transmembrane region" description="Helical" evidence="1">
    <location>
        <begin position="34"/>
        <end position="52"/>
    </location>
</feature>
<dbReference type="AlphaFoldDB" id="A0A4Y8SFK3"/>
<comment type="caution">
    <text evidence="3">The sequence shown here is derived from an EMBL/GenBank/DDBJ whole genome shotgun (WGS) entry which is preliminary data.</text>
</comment>
<keyword evidence="4" id="KW-1185">Reference proteome</keyword>
<dbReference type="Proteomes" id="UP000297540">
    <property type="component" value="Unassembled WGS sequence"/>
</dbReference>
<keyword evidence="2" id="KW-0732">Signal</keyword>
<dbReference type="InterPro" id="IPR025408">
    <property type="entry name" value="DUF4134"/>
</dbReference>
<keyword evidence="1" id="KW-0812">Transmembrane</keyword>
<name>A0A4Y8SFK3_9SPHI</name>
<keyword evidence="1" id="KW-1133">Transmembrane helix</keyword>
<gene>
    <name evidence="3" type="ORF">E2R66_10970</name>
</gene>
<dbReference type="Pfam" id="PF13572">
    <property type="entry name" value="DUF4134"/>
    <property type="match status" value="1"/>
</dbReference>
<dbReference type="RefSeq" id="WP_133230724.1">
    <property type="nucleotide sequence ID" value="NZ_SOZE01000009.1"/>
</dbReference>
<evidence type="ECO:0000313" key="3">
    <source>
        <dbReference type="EMBL" id="TFF37682.1"/>
    </source>
</evidence>
<reference evidence="3 4" key="1">
    <citation type="journal article" date="2017" name="Int. J. Syst. Evol. Microbiol.">
        <title>Mucilaginibacterpsychrotolerans sp. nov., isolated from peatlands.</title>
        <authorList>
            <person name="Deng Y."/>
            <person name="Shen L."/>
            <person name="Xu B."/>
            <person name="Liu Y."/>
            <person name="Gu Z."/>
            <person name="Liu H."/>
            <person name="Zhou Y."/>
        </authorList>
    </citation>
    <scope>NUCLEOTIDE SEQUENCE [LARGE SCALE GENOMIC DNA]</scope>
    <source>
        <strain evidence="3 4">NH7-4</strain>
    </source>
</reference>
<dbReference type="EMBL" id="SOZE01000009">
    <property type="protein sequence ID" value="TFF37682.1"/>
    <property type="molecule type" value="Genomic_DNA"/>
</dbReference>
<dbReference type="OrthoDB" id="1029065at2"/>
<evidence type="ECO:0000256" key="2">
    <source>
        <dbReference type="SAM" id="SignalP"/>
    </source>
</evidence>
<evidence type="ECO:0000313" key="4">
    <source>
        <dbReference type="Proteomes" id="UP000297540"/>
    </source>
</evidence>
<evidence type="ECO:0000256" key="1">
    <source>
        <dbReference type="SAM" id="Phobius"/>
    </source>
</evidence>